<dbReference type="CDD" id="cd00833">
    <property type="entry name" value="PKS"/>
    <property type="match status" value="1"/>
</dbReference>
<dbReference type="Proteomes" id="UP000264702">
    <property type="component" value="Unassembled WGS sequence"/>
</dbReference>
<dbReference type="InterPro" id="IPR036736">
    <property type="entry name" value="ACP-like_sf"/>
</dbReference>
<dbReference type="Pfam" id="PF22621">
    <property type="entry name" value="CurL-like_PKS_C"/>
    <property type="match status" value="1"/>
</dbReference>
<dbReference type="GO" id="GO:0004312">
    <property type="term" value="F:fatty acid synthase activity"/>
    <property type="evidence" value="ECO:0007669"/>
    <property type="project" value="TreeGrafter"/>
</dbReference>
<dbReference type="Pfam" id="PF00698">
    <property type="entry name" value="Acyl_transf_1"/>
    <property type="match status" value="1"/>
</dbReference>
<feature type="domain" description="Carrier" evidence="7">
    <location>
        <begin position="1449"/>
        <end position="1524"/>
    </location>
</feature>
<dbReference type="Pfam" id="PF21394">
    <property type="entry name" value="Beta-ketacyl_N"/>
    <property type="match status" value="1"/>
</dbReference>
<dbReference type="Gene3D" id="3.30.70.250">
    <property type="entry name" value="Malonyl-CoA ACP transacylase, ACP-binding"/>
    <property type="match status" value="1"/>
</dbReference>
<dbReference type="FunFam" id="3.40.47.10:FF:000042">
    <property type="entry name" value="Polyketide synthase Pks13"/>
    <property type="match status" value="1"/>
</dbReference>
<dbReference type="SUPFAM" id="SSF47336">
    <property type="entry name" value="ACP-like"/>
    <property type="match status" value="1"/>
</dbReference>
<dbReference type="SUPFAM" id="SSF52151">
    <property type="entry name" value="FabD/lysophospholipase-like"/>
    <property type="match status" value="1"/>
</dbReference>
<dbReference type="InterPro" id="IPR014043">
    <property type="entry name" value="Acyl_transferase_dom"/>
</dbReference>
<dbReference type="GO" id="GO:0031177">
    <property type="term" value="F:phosphopantetheine binding"/>
    <property type="evidence" value="ECO:0007669"/>
    <property type="project" value="InterPro"/>
</dbReference>
<dbReference type="Gene3D" id="3.40.47.10">
    <property type="match status" value="1"/>
</dbReference>
<keyword evidence="6" id="KW-0511">Multifunctional enzyme</keyword>
<dbReference type="InterPro" id="IPR050091">
    <property type="entry name" value="PKS_NRPS_Biosynth_Enz"/>
</dbReference>
<dbReference type="InterPro" id="IPR057326">
    <property type="entry name" value="KR_dom"/>
</dbReference>
<gene>
    <name evidence="9" type="ORF">D0Y96_14260</name>
</gene>
<dbReference type="GO" id="GO:0006633">
    <property type="term" value="P:fatty acid biosynthetic process"/>
    <property type="evidence" value="ECO:0007669"/>
    <property type="project" value="InterPro"/>
</dbReference>
<dbReference type="SMART" id="SM00825">
    <property type="entry name" value="PKS_KS"/>
    <property type="match status" value="1"/>
</dbReference>
<protein>
    <submittedName>
        <fullName evidence="9">SDR family NAD(P)-dependent oxidoreductase</fullName>
    </submittedName>
</protein>
<dbReference type="PANTHER" id="PTHR43775">
    <property type="entry name" value="FATTY ACID SYNTHASE"/>
    <property type="match status" value="1"/>
</dbReference>
<dbReference type="InterPro" id="IPR018201">
    <property type="entry name" value="Ketoacyl_synth_AS"/>
</dbReference>
<dbReference type="PROSITE" id="PS50075">
    <property type="entry name" value="CARRIER"/>
    <property type="match status" value="1"/>
</dbReference>
<dbReference type="Pfam" id="PF00109">
    <property type="entry name" value="ketoacyl-synt"/>
    <property type="match status" value="1"/>
</dbReference>
<reference evidence="9 10" key="1">
    <citation type="submission" date="2018-08" db="EMBL/GenBank/DDBJ databases">
        <title>Acidipila sp. 4G-K13, an acidobacterium isolated from forest soil.</title>
        <authorList>
            <person name="Gao Z.-H."/>
            <person name="Qiu L.-H."/>
        </authorList>
    </citation>
    <scope>NUCLEOTIDE SEQUENCE [LARGE SCALE GENOMIC DNA]</scope>
    <source>
        <strain evidence="9 10">4G-K13</strain>
    </source>
</reference>
<dbReference type="PROSITE" id="PS52004">
    <property type="entry name" value="KS3_2"/>
    <property type="match status" value="1"/>
</dbReference>
<dbReference type="SUPFAM" id="SSF55048">
    <property type="entry name" value="Probable ACP-binding domain of malonyl-CoA ACP transacylase"/>
    <property type="match status" value="1"/>
</dbReference>
<dbReference type="Gene3D" id="3.40.50.720">
    <property type="entry name" value="NAD(P)-binding Rossmann-like Domain"/>
    <property type="match status" value="1"/>
</dbReference>
<evidence type="ECO:0000256" key="3">
    <source>
        <dbReference type="ARBA" id="ARBA00022679"/>
    </source>
</evidence>
<dbReference type="SMART" id="SM00827">
    <property type="entry name" value="PKS_AT"/>
    <property type="match status" value="1"/>
</dbReference>
<dbReference type="SUPFAM" id="SSF53901">
    <property type="entry name" value="Thiolase-like"/>
    <property type="match status" value="1"/>
</dbReference>
<dbReference type="Pfam" id="PF02801">
    <property type="entry name" value="Ketoacyl-synt_C"/>
    <property type="match status" value="1"/>
</dbReference>
<dbReference type="InterPro" id="IPR020841">
    <property type="entry name" value="PKS_Beta-ketoAc_synthase_dom"/>
</dbReference>
<dbReference type="InterPro" id="IPR001227">
    <property type="entry name" value="Ac_transferase_dom_sf"/>
</dbReference>
<dbReference type="InterPro" id="IPR014031">
    <property type="entry name" value="Ketoacyl_synth_C"/>
</dbReference>
<evidence type="ECO:0000259" key="8">
    <source>
        <dbReference type="PROSITE" id="PS52004"/>
    </source>
</evidence>
<dbReference type="SMART" id="SM00823">
    <property type="entry name" value="PKS_PP"/>
    <property type="match status" value="1"/>
</dbReference>
<keyword evidence="2" id="KW-0597">Phosphoprotein</keyword>
<dbReference type="InterPro" id="IPR049490">
    <property type="entry name" value="C883_1060-like_KR_N"/>
</dbReference>
<evidence type="ECO:0000259" key="7">
    <source>
        <dbReference type="PROSITE" id="PS50075"/>
    </source>
</evidence>
<dbReference type="FunFam" id="1.10.1200.10:FF:000016">
    <property type="entry name" value="Non-ribosomal peptide synthase"/>
    <property type="match status" value="1"/>
</dbReference>
<keyword evidence="10" id="KW-1185">Reference proteome</keyword>
<evidence type="ECO:0000313" key="10">
    <source>
        <dbReference type="Proteomes" id="UP000264702"/>
    </source>
</evidence>
<sequence>MGDAVQGFEAMRPDSLQRRDTAVAIIGMACRFPGARNVAQYWRNLCEGVESLHLSTDEELRAAGVDASMPDHPDYVRSGGVVEDAESFDAPFFGFGAREAEIIDPQQRVFLECAWEALEDAGYDPEKYAGAVGMFAGAGMNTYAPVNLLSNPETVGTVGLYQLMLGNDKDFLATRAAYKMNLKGPAVSVQTACSTSLVAVQMAFESLLRGECDMAMAGGVSIAFPQKSGYLFMPGMILSPDGHCRAFDAKAAGTVPGRGAGIVVLKRLEDALADRDHIYAVIRGAAINNDGSAKVGYSAPSVEGQSIAIRRSMEMAGFEPASMGYIEAHGTGTEVGDPIEVAALQQAFGNTGSRRQFCAIGSVKTNIGHLDTAAGVAGLIKAALTVRHRTIPPTLHFTAPNPLIPFAQSPFRVNTSLHRYEAETPFRAGVSSFGIGGTNAHVSLEEWQQPDEPRLQRPQLLVWSARSEAALESATQRLAEHLEANPDLCPADVAFTLQSGRRAFRYRRTLTAHDAEDAIRALQETGSPRARTSVVEQAQPDIVFLFPGQGSQYVQMGAGLYRNVPLFAEHVDHCCEILAPLLHLDLRSILYPGAEREEEAAALLNETWVTQPALFTVEYAAARMWQACGIEPAAMLGHSVGEYVAACLAGVMRVEDALRLIAVRGKLIQSMLAGAMLAVSLPEEQTRPLLSDGLCVAAVNAHNQTVASGPAEEIEALEALLKGRHVPCRRLRTSHAFHSAMLDPAVDALTAEAAGVVLHAPRIPYLSNVTGTWVTDEEATSPAYWGRHMRSAVRFADGLDTLRQQGDAVMLEAGPGESLLSLQRQHFGKDAPKHLISTMRHPSAREEDYEHWLDAAGRLWLAGAEMEWSALHAGEAPCRVSLPTYPFERQRYWIEARTAGHEAAATTGALSTDSKQKLSSWFYTPSWKRSLTAVPAEREEQDTEQVWLVLADDTLPALRMLRERLAQKARVIQVRSGKKLLRESAERYTIDLSKREDYAALIQHLLDDGLWPEQILHGWAAEGDSDDGGKSCWDRGLYSAMYLAQAIADVSSTRDAAIHVVTVRGQHVFGERTIDAAAAALATFCKVIPLENANVACKVIDIDPDTVDAAMLAGQLEREVQTEPDGEVIALRHRTRWVEEYEPLATNAPAGNALRIRNGGVYVITGGLGGVGLVLAEHLACTAQARVVLTTRSELPAEARWEEIAAAPETAEALRTRIRALQRIRAAGGEVHLLRAEVNDRQSMAAALDSVRSTLGPIRGVLHAAGLGASSMMQSRSRDEVEKVLAPKTEGCAWIPDLTAGQETDFILLFSSISAVVPGVGLSDYGAANSFLDAFAAAHDREDGTRVLSVNWDRWSETGMAADASYRFASEIRREAMGEGITNREAVEVFDRVLACPQTRIIVSTRDLYRQLAKSAGVHALLREVLTNTSAGAAVNFHPRPALSQEFTEPTEETERAVAIIWQNLLGVDRVGSHDNFFELGGHSLLGIQVMARIRERFGVDLPLRTVFEAPTPAEFAQLIRTIPWASGMAAAGGGEREEIEI</sequence>
<dbReference type="GO" id="GO:0004315">
    <property type="term" value="F:3-oxoacyl-[acyl-carrier-protein] synthase activity"/>
    <property type="evidence" value="ECO:0007669"/>
    <property type="project" value="InterPro"/>
</dbReference>
<dbReference type="Pfam" id="PF00550">
    <property type="entry name" value="PP-binding"/>
    <property type="match status" value="1"/>
</dbReference>
<feature type="domain" description="Ketosynthase family 3 (KS3)" evidence="8">
    <location>
        <begin position="20"/>
        <end position="446"/>
    </location>
</feature>
<dbReference type="EMBL" id="QVQT01000005">
    <property type="protein sequence ID" value="RFU15620.1"/>
    <property type="molecule type" value="Genomic_DNA"/>
</dbReference>
<evidence type="ECO:0000256" key="1">
    <source>
        <dbReference type="ARBA" id="ARBA00022450"/>
    </source>
</evidence>
<evidence type="ECO:0000256" key="5">
    <source>
        <dbReference type="ARBA" id="ARBA00023098"/>
    </source>
</evidence>
<proteinExistence type="predicted"/>
<evidence type="ECO:0000256" key="4">
    <source>
        <dbReference type="ARBA" id="ARBA00022832"/>
    </source>
</evidence>
<accession>A0A372IKZ7</accession>
<evidence type="ECO:0000256" key="6">
    <source>
        <dbReference type="ARBA" id="ARBA00023268"/>
    </source>
</evidence>
<dbReference type="InterPro" id="IPR016039">
    <property type="entry name" value="Thiolase-like"/>
</dbReference>
<keyword evidence="4" id="KW-0276">Fatty acid metabolism</keyword>
<dbReference type="SMART" id="SM00822">
    <property type="entry name" value="PKS_KR"/>
    <property type="match status" value="1"/>
</dbReference>
<dbReference type="PANTHER" id="PTHR43775:SF51">
    <property type="entry name" value="INACTIVE PHENOLPHTHIOCEROL SYNTHESIS POLYKETIDE SYNTHASE TYPE I PKS1-RELATED"/>
    <property type="match status" value="1"/>
</dbReference>
<comment type="caution">
    <text evidence="9">The sequence shown here is derived from an EMBL/GenBank/DDBJ whole genome shotgun (WGS) entry which is preliminary data.</text>
</comment>
<evidence type="ECO:0000256" key="2">
    <source>
        <dbReference type="ARBA" id="ARBA00022553"/>
    </source>
</evidence>
<dbReference type="InterPro" id="IPR009081">
    <property type="entry name" value="PP-bd_ACP"/>
</dbReference>
<keyword evidence="5" id="KW-0443">Lipid metabolism</keyword>
<dbReference type="Pfam" id="PF08659">
    <property type="entry name" value="KR"/>
    <property type="match status" value="1"/>
</dbReference>
<dbReference type="InterPro" id="IPR036291">
    <property type="entry name" value="NAD(P)-bd_dom_sf"/>
</dbReference>
<organism evidence="9 10">
    <name type="scientific">Paracidobacterium acidisoli</name>
    <dbReference type="NCBI Taxonomy" id="2303751"/>
    <lineage>
        <taxon>Bacteria</taxon>
        <taxon>Pseudomonadati</taxon>
        <taxon>Acidobacteriota</taxon>
        <taxon>Terriglobia</taxon>
        <taxon>Terriglobales</taxon>
        <taxon>Acidobacteriaceae</taxon>
        <taxon>Paracidobacterium</taxon>
    </lineage>
</organism>
<dbReference type="SUPFAM" id="SSF51735">
    <property type="entry name" value="NAD(P)-binding Rossmann-fold domains"/>
    <property type="match status" value="2"/>
</dbReference>
<dbReference type="InterPro" id="IPR020806">
    <property type="entry name" value="PKS_PP-bd"/>
</dbReference>
<dbReference type="Gene3D" id="3.30.70.3290">
    <property type="match status" value="1"/>
</dbReference>
<dbReference type="PROSITE" id="PS00606">
    <property type="entry name" value="KS3_1"/>
    <property type="match status" value="1"/>
</dbReference>
<keyword evidence="3" id="KW-0808">Transferase</keyword>
<keyword evidence="1" id="KW-0596">Phosphopantetheine</keyword>
<dbReference type="InterPro" id="IPR016036">
    <property type="entry name" value="Malonyl_transacylase_ACP-bd"/>
</dbReference>
<dbReference type="InterPro" id="IPR014030">
    <property type="entry name" value="Ketoacyl_synth_N"/>
</dbReference>
<dbReference type="InterPro" id="IPR016035">
    <property type="entry name" value="Acyl_Trfase/lysoPLipase"/>
</dbReference>
<evidence type="ECO:0000313" key="9">
    <source>
        <dbReference type="EMBL" id="RFU15620.1"/>
    </source>
</evidence>
<dbReference type="GO" id="GO:0044550">
    <property type="term" value="P:secondary metabolite biosynthetic process"/>
    <property type="evidence" value="ECO:0007669"/>
    <property type="project" value="UniProtKB-ARBA"/>
</dbReference>
<dbReference type="CDD" id="cd08953">
    <property type="entry name" value="KR_2_SDR_x"/>
    <property type="match status" value="1"/>
</dbReference>
<dbReference type="Gene3D" id="1.10.1200.10">
    <property type="entry name" value="ACP-like"/>
    <property type="match status" value="1"/>
</dbReference>
<dbReference type="Gene3D" id="3.40.366.10">
    <property type="entry name" value="Malonyl-Coenzyme A Acyl Carrier Protein, domain 2"/>
    <property type="match status" value="1"/>
</dbReference>
<name>A0A372IKZ7_9BACT</name>
<dbReference type="InterPro" id="IPR013968">
    <property type="entry name" value="PKS_KR"/>
</dbReference>